<dbReference type="GO" id="GO:0046348">
    <property type="term" value="P:amino sugar catabolic process"/>
    <property type="evidence" value="ECO:0007669"/>
    <property type="project" value="InterPro"/>
</dbReference>
<evidence type="ECO:0000256" key="11">
    <source>
        <dbReference type="ARBA" id="ARBA00084049"/>
    </source>
</evidence>
<dbReference type="FunFam" id="3.40.50.10490:FF:000014">
    <property type="entry name" value="N-acetylmuramic acid 6-phosphate etherase"/>
    <property type="match status" value="1"/>
</dbReference>
<comment type="caution">
    <text evidence="14">The sequence shown here is derived from an EMBL/GenBank/DDBJ whole genome shotgun (WGS) entry which is preliminary data.</text>
</comment>
<evidence type="ECO:0000256" key="12">
    <source>
        <dbReference type="HAMAP-Rule" id="MF_00068"/>
    </source>
</evidence>
<protein>
    <recommendedName>
        <fullName evidence="9 12">N-acetylmuramic acid 6-phosphate etherase</fullName>
        <shortName evidence="12">MurNAc-6-P etherase</shortName>
        <ecNumber evidence="8 12">4.2.1.126</ecNumber>
    </recommendedName>
    <alternativeName>
        <fullName evidence="11 12">N-acetylmuramic acid 6-phosphate hydrolase</fullName>
    </alternativeName>
    <alternativeName>
        <fullName evidence="10 12">N-acetylmuramic acid 6-phosphate lyase</fullName>
    </alternativeName>
</protein>
<evidence type="ECO:0000313" key="15">
    <source>
        <dbReference type="Proteomes" id="UP000242699"/>
    </source>
</evidence>
<evidence type="ECO:0000256" key="3">
    <source>
        <dbReference type="ARBA" id="ARBA00023277"/>
    </source>
</evidence>
<keyword evidence="2 12" id="KW-0456">Lyase</keyword>
<comment type="pathway">
    <text evidence="6">Cell wall biogenesis.</text>
</comment>
<dbReference type="PANTHER" id="PTHR10088:SF4">
    <property type="entry name" value="GLUCOKINASE REGULATORY PROTEIN"/>
    <property type="match status" value="1"/>
</dbReference>
<gene>
    <name evidence="12 14" type="primary">murQ</name>
    <name evidence="14" type="ORF">C7B43_00975</name>
</gene>
<sequence>MEPDKSIERLGTEMWNPVIPWLEALSTEEMLMVINEADQQVPLLVRNQTGEIAKAVDLVVEQLRRRGRLFYVGAGTSGRLGIVDAAECPPTFNTDPSMIQAIIAGGDDALQQAIEGAEDDFDAGGQAVMNHGINARDVVVGLSASGRTPFVLGALQKSQQIQAHTISVSCNADPEAVRYSHVSIVVPTGPEVIMGSTRLKAGTATKLVLNMLSTGAMIRLGKTYHNLMVDVKATNLKLKERARRMVMLASNVDYQTAVSLLEESDYEVKTAILMQFLKIDAARSRELLLRHDGMLDELM</sequence>
<evidence type="ECO:0000256" key="4">
    <source>
        <dbReference type="ARBA" id="ARBA00051747"/>
    </source>
</evidence>
<comment type="pathway">
    <text evidence="12">Amino-sugar metabolism; N-acetylmuramate degradation.</text>
</comment>
<comment type="miscellaneous">
    <text evidence="12">A lyase-type mechanism (elimination/hydration) is suggested for the cleavage of the lactyl ether bond of MurNAc 6-phosphate, with the formation of an alpha,beta-unsaturated aldehyde intermediate with (E)-stereochemistry, followed by the syn addition of water to give product.</text>
</comment>
<dbReference type="CDD" id="cd05007">
    <property type="entry name" value="SIS_Etherase"/>
    <property type="match status" value="1"/>
</dbReference>
<dbReference type="EMBL" id="PXYT01000001">
    <property type="protein sequence ID" value="PSR31823.1"/>
    <property type="molecule type" value="Genomic_DNA"/>
</dbReference>
<dbReference type="NCBIfam" id="NF003915">
    <property type="entry name" value="PRK05441.1"/>
    <property type="match status" value="1"/>
</dbReference>
<comment type="function">
    <text evidence="12">Specifically catalyzes the cleavage of the D-lactyl ether substituent of MurNAc 6-phosphate, producing GlcNAc 6-phosphate and D-lactate.</text>
</comment>
<evidence type="ECO:0000259" key="13">
    <source>
        <dbReference type="PROSITE" id="PS51464"/>
    </source>
</evidence>
<dbReference type="Proteomes" id="UP000242699">
    <property type="component" value="Unassembled WGS sequence"/>
</dbReference>
<comment type="pathway">
    <text evidence="5">Amino-sugar metabolism; 1,6-anhydro-N-acetylmuramate degradation.</text>
</comment>
<evidence type="ECO:0000256" key="7">
    <source>
        <dbReference type="ARBA" id="ARBA00061234"/>
    </source>
</evidence>
<dbReference type="PROSITE" id="PS51464">
    <property type="entry name" value="SIS"/>
    <property type="match status" value="1"/>
</dbReference>
<dbReference type="AlphaFoldDB" id="A0A2T2XBC1"/>
<dbReference type="NCBIfam" id="TIGR00274">
    <property type="entry name" value="N-acetylmuramic acid 6-phosphate etherase"/>
    <property type="match status" value="1"/>
</dbReference>
<keyword evidence="3 12" id="KW-0119">Carbohydrate metabolism</keyword>
<dbReference type="SUPFAM" id="SSF53697">
    <property type="entry name" value="SIS domain"/>
    <property type="match status" value="1"/>
</dbReference>
<feature type="active site" evidence="12">
    <location>
        <position position="118"/>
    </location>
</feature>
<name>A0A2T2XBC1_9FIRM</name>
<dbReference type="InterPro" id="IPR005486">
    <property type="entry name" value="Glucokinase_regulatory_CS"/>
</dbReference>
<proteinExistence type="inferred from homology"/>
<evidence type="ECO:0000256" key="1">
    <source>
        <dbReference type="ARBA" id="ARBA00011738"/>
    </source>
</evidence>
<dbReference type="InterPro" id="IPR046348">
    <property type="entry name" value="SIS_dom_sf"/>
</dbReference>
<organism evidence="14 15">
    <name type="scientific">Sulfobacillus benefaciens</name>
    <dbReference type="NCBI Taxonomy" id="453960"/>
    <lineage>
        <taxon>Bacteria</taxon>
        <taxon>Bacillati</taxon>
        <taxon>Bacillota</taxon>
        <taxon>Clostridia</taxon>
        <taxon>Eubacteriales</taxon>
        <taxon>Clostridiales Family XVII. Incertae Sedis</taxon>
        <taxon>Sulfobacillus</taxon>
    </lineage>
</organism>
<evidence type="ECO:0000256" key="6">
    <source>
        <dbReference type="ARBA" id="ARBA00060672"/>
    </source>
</evidence>
<evidence type="ECO:0000256" key="10">
    <source>
        <dbReference type="ARBA" id="ARBA00077905"/>
    </source>
</evidence>
<dbReference type="PANTHER" id="PTHR10088">
    <property type="entry name" value="GLUCOKINASE REGULATORY PROTEIN"/>
    <property type="match status" value="1"/>
</dbReference>
<dbReference type="PROSITE" id="PS01272">
    <property type="entry name" value="GCKR"/>
    <property type="match status" value="1"/>
</dbReference>
<feature type="domain" description="SIS" evidence="13">
    <location>
        <begin position="59"/>
        <end position="222"/>
    </location>
</feature>
<evidence type="ECO:0000256" key="9">
    <source>
        <dbReference type="ARBA" id="ARBA00070061"/>
    </source>
</evidence>
<dbReference type="GO" id="GO:0016835">
    <property type="term" value="F:carbon-oxygen lyase activity"/>
    <property type="evidence" value="ECO:0007669"/>
    <property type="project" value="UniProtKB-UniRule"/>
</dbReference>
<dbReference type="HAMAP" id="MF_00068">
    <property type="entry name" value="MurQ"/>
    <property type="match status" value="1"/>
</dbReference>
<dbReference type="InterPro" id="IPR005488">
    <property type="entry name" value="Etherase_MurQ"/>
</dbReference>
<evidence type="ECO:0000313" key="14">
    <source>
        <dbReference type="EMBL" id="PSR31823.1"/>
    </source>
</evidence>
<dbReference type="GO" id="GO:0016803">
    <property type="term" value="F:ether hydrolase activity"/>
    <property type="evidence" value="ECO:0007669"/>
    <property type="project" value="TreeGrafter"/>
</dbReference>
<dbReference type="GO" id="GO:0097367">
    <property type="term" value="F:carbohydrate derivative binding"/>
    <property type="evidence" value="ECO:0007669"/>
    <property type="project" value="InterPro"/>
</dbReference>
<comment type="similarity">
    <text evidence="7 12">Belongs to the GCKR-like family. MurNAc-6-P etherase subfamily.</text>
</comment>
<dbReference type="InterPro" id="IPR001347">
    <property type="entry name" value="SIS_dom"/>
</dbReference>
<dbReference type="Gene3D" id="1.10.8.1080">
    <property type="match status" value="1"/>
</dbReference>
<comment type="subunit">
    <text evidence="1 12">Homodimer.</text>
</comment>
<accession>A0A2T2XBC1</accession>
<dbReference type="NCBIfam" id="NF009222">
    <property type="entry name" value="PRK12570.1"/>
    <property type="match status" value="1"/>
</dbReference>
<dbReference type="EC" id="4.2.1.126" evidence="8 12"/>
<evidence type="ECO:0000256" key="5">
    <source>
        <dbReference type="ARBA" id="ARBA00060595"/>
    </source>
</evidence>
<dbReference type="GO" id="GO:0009254">
    <property type="term" value="P:peptidoglycan turnover"/>
    <property type="evidence" value="ECO:0007669"/>
    <property type="project" value="TreeGrafter"/>
</dbReference>
<dbReference type="Pfam" id="PF22645">
    <property type="entry name" value="GKRP_SIS_N"/>
    <property type="match status" value="1"/>
</dbReference>
<dbReference type="GO" id="GO:0097173">
    <property type="term" value="P:N-acetylmuramic acid catabolic process"/>
    <property type="evidence" value="ECO:0007669"/>
    <property type="project" value="UniProtKB-UniPathway"/>
</dbReference>
<feature type="active site" description="Proton donor" evidence="12">
    <location>
        <position position="87"/>
    </location>
</feature>
<dbReference type="Gene3D" id="3.40.50.10490">
    <property type="entry name" value="Glucose-6-phosphate isomerase like protein, domain 1"/>
    <property type="match status" value="1"/>
</dbReference>
<comment type="catalytic activity">
    <reaction evidence="4 12">
        <text>N-acetyl-D-muramate 6-phosphate + H2O = N-acetyl-D-glucosamine 6-phosphate + (R)-lactate</text>
        <dbReference type="Rhea" id="RHEA:26410"/>
        <dbReference type="ChEBI" id="CHEBI:15377"/>
        <dbReference type="ChEBI" id="CHEBI:16004"/>
        <dbReference type="ChEBI" id="CHEBI:57513"/>
        <dbReference type="ChEBI" id="CHEBI:58722"/>
        <dbReference type="EC" id="4.2.1.126"/>
    </reaction>
</comment>
<reference evidence="14 15" key="1">
    <citation type="journal article" date="2014" name="BMC Genomics">
        <title>Comparison of environmental and isolate Sulfobacillus genomes reveals diverse carbon, sulfur, nitrogen, and hydrogen metabolisms.</title>
        <authorList>
            <person name="Justice N.B."/>
            <person name="Norman A."/>
            <person name="Brown C.T."/>
            <person name="Singh A."/>
            <person name="Thomas B.C."/>
            <person name="Banfield J.F."/>
        </authorList>
    </citation>
    <scope>NUCLEOTIDE SEQUENCE [LARGE SCALE GENOMIC DNA]</scope>
    <source>
        <strain evidence="14">AMDSBA1</strain>
    </source>
</reference>
<dbReference type="UniPathway" id="UPA00342"/>
<dbReference type="InterPro" id="IPR040190">
    <property type="entry name" value="MURQ/GCKR"/>
</dbReference>
<dbReference type="FunFam" id="1.10.8.1080:FF:000001">
    <property type="entry name" value="N-acetylmuramic acid 6-phosphate etherase"/>
    <property type="match status" value="1"/>
</dbReference>
<evidence type="ECO:0000256" key="2">
    <source>
        <dbReference type="ARBA" id="ARBA00023239"/>
    </source>
</evidence>
<evidence type="ECO:0000256" key="8">
    <source>
        <dbReference type="ARBA" id="ARBA00067056"/>
    </source>
</evidence>